<gene>
    <name evidence="6" type="ORF">P4S50_06910</name>
</gene>
<keyword evidence="2" id="KW-0479">Metal-binding</keyword>
<evidence type="ECO:0000256" key="4">
    <source>
        <dbReference type="ARBA" id="ARBA00023014"/>
    </source>
</evidence>
<protein>
    <submittedName>
        <fullName evidence="6">EFR1 family ferrodoxin</fullName>
    </submittedName>
</protein>
<reference evidence="6 7" key="1">
    <citation type="submission" date="2023-03" db="EMBL/GenBank/DDBJ databases">
        <title>Complete genome sequence of Tepidibacter sp. SWIR-1, isolated from a deep-sea hydrothermal vent.</title>
        <authorList>
            <person name="Li X."/>
        </authorList>
    </citation>
    <scope>NUCLEOTIDE SEQUENCE [LARGE SCALE GENOMIC DNA]</scope>
    <source>
        <strain evidence="6 7">SWIR-1</strain>
    </source>
</reference>
<keyword evidence="3" id="KW-0408">Iron</keyword>
<dbReference type="InterPro" id="IPR017900">
    <property type="entry name" value="4Fe4S_Fe_S_CS"/>
</dbReference>
<dbReference type="PANTHER" id="PTHR43687:SF1">
    <property type="entry name" value="FERREDOXIN III"/>
    <property type="match status" value="1"/>
</dbReference>
<dbReference type="SUPFAM" id="SSF54862">
    <property type="entry name" value="4Fe-4S ferredoxins"/>
    <property type="match status" value="1"/>
</dbReference>
<dbReference type="InterPro" id="IPR050572">
    <property type="entry name" value="Fe-S_Ferredoxin"/>
</dbReference>
<dbReference type="RefSeq" id="WP_277733972.1">
    <property type="nucleotide sequence ID" value="NZ_CP120733.1"/>
</dbReference>
<dbReference type="EMBL" id="CP120733">
    <property type="protein sequence ID" value="WFD11800.1"/>
    <property type="molecule type" value="Genomic_DNA"/>
</dbReference>
<keyword evidence="1" id="KW-0004">4Fe-4S</keyword>
<dbReference type="NCBIfam" id="NF038196">
    <property type="entry name" value="ferrodoxin_EFR1"/>
    <property type="match status" value="1"/>
</dbReference>
<feature type="domain" description="4Fe-4S ferredoxin-type" evidence="5">
    <location>
        <begin position="187"/>
        <end position="216"/>
    </location>
</feature>
<dbReference type="InterPro" id="IPR017896">
    <property type="entry name" value="4Fe4S_Fe-S-bd"/>
</dbReference>
<dbReference type="Gene3D" id="3.40.50.360">
    <property type="match status" value="1"/>
</dbReference>
<dbReference type="InterPro" id="IPR029039">
    <property type="entry name" value="Flavoprotein-like_sf"/>
</dbReference>
<dbReference type="Gene3D" id="3.30.70.20">
    <property type="match status" value="2"/>
</dbReference>
<dbReference type="PROSITE" id="PS51379">
    <property type="entry name" value="4FE4S_FER_2"/>
    <property type="match status" value="2"/>
</dbReference>
<keyword evidence="7" id="KW-1185">Reference proteome</keyword>
<dbReference type="Pfam" id="PF14697">
    <property type="entry name" value="Fer4_21"/>
    <property type="match status" value="1"/>
</dbReference>
<evidence type="ECO:0000256" key="3">
    <source>
        <dbReference type="ARBA" id="ARBA00023004"/>
    </source>
</evidence>
<evidence type="ECO:0000313" key="6">
    <source>
        <dbReference type="EMBL" id="WFD11800.1"/>
    </source>
</evidence>
<proteinExistence type="predicted"/>
<organism evidence="6 7">
    <name type="scientific">Tepidibacter hydrothermalis</name>
    <dbReference type="NCBI Taxonomy" id="3036126"/>
    <lineage>
        <taxon>Bacteria</taxon>
        <taxon>Bacillati</taxon>
        <taxon>Bacillota</taxon>
        <taxon>Clostridia</taxon>
        <taxon>Peptostreptococcales</taxon>
        <taxon>Peptostreptococcaceae</taxon>
        <taxon>Tepidibacter</taxon>
    </lineage>
</organism>
<sequence>MRGIVYYYSSTGNTKLAVNYLKKHILNAEIDLCDIANEKIVIPDDYDIVGFASFAEYLGPPTLMKNFIESLSMQNGKPAFVLNTFGGFTGQTQTEFAKQVEARGFRVVVGHSLKMPMNYPPMKRKGKHSENAPTTKDMSNFNDYIGRIGKSISQIEKGEELKSIFGAFSLKKLVPSMSRDKVKKDFGIQQIDKEKCINCGNCARVCGYNAIEMSPSPVVDHNKCNGCWACYNQCPKQAIHARSFKGEHQYKGPSKELIDRMS</sequence>
<dbReference type="InterPro" id="IPR047964">
    <property type="entry name" value="EFR1-like"/>
</dbReference>
<dbReference type="SUPFAM" id="SSF52218">
    <property type="entry name" value="Flavoproteins"/>
    <property type="match status" value="1"/>
</dbReference>
<dbReference type="PANTHER" id="PTHR43687">
    <property type="entry name" value="ADENYLYLSULFATE REDUCTASE, BETA SUBUNIT"/>
    <property type="match status" value="1"/>
</dbReference>
<evidence type="ECO:0000256" key="1">
    <source>
        <dbReference type="ARBA" id="ARBA00022485"/>
    </source>
</evidence>
<name>A0ABY8EIJ9_9FIRM</name>
<accession>A0ABY8EIJ9</accession>
<evidence type="ECO:0000313" key="7">
    <source>
        <dbReference type="Proteomes" id="UP001222800"/>
    </source>
</evidence>
<feature type="domain" description="4Fe-4S ferredoxin-type" evidence="5">
    <location>
        <begin position="217"/>
        <end position="244"/>
    </location>
</feature>
<keyword evidence="4" id="KW-0411">Iron-sulfur</keyword>
<evidence type="ECO:0000256" key="2">
    <source>
        <dbReference type="ARBA" id="ARBA00022723"/>
    </source>
</evidence>
<dbReference type="PROSITE" id="PS00198">
    <property type="entry name" value="4FE4S_FER_1"/>
    <property type="match status" value="2"/>
</dbReference>
<dbReference type="Proteomes" id="UP001222800">
    <property type="component" value="Chromosome"/>
</dbReference>
<evidence type="ECO:0000259" key="5">
    <source>
        <dbReference type="PROSITE" id="PS51379"/>
    </source>
</evidence>